<organism evidence="2 3">
    <name type="scientific">Phellinidium pouzarii</name>
    <dbReference type="NCBI Taxonomy" id="167371"/>
    <lineage>
        <taxon>Eukaryota</taxon>
        <taxon>Fungi</taxon>
        <taxon>Dikarya</taxon>
        <taxon>Basidiomycota</taxon>
        <taxon>Agaricomycotina</taxon>
        <taxon>Agaricomycetes</taxon>
        <taxon>Hymenochaetales</taxon>
        <taxon>Hymenochaetaceae</taxon>
        <taxon>Phellinidium</taxon>
    </lineage>
</organism>
<name>A0A4S4KZE2_9AGAM</name>
<feature type="transmembrane region" description="Helical" evidence="1">
    <location>
        <begin position="427"/>
        <end position="448"/>
    </location>
</feature>
<feature type="transmembrane region" description="Helical" evidence="1">
    <location>
        <begin position="278"/>
        <end position="299"/>
    </location>
</feature>
<evidence type="ECO:0000256" key="1">
    <source>
        <dbReference type="SAM" id="Phobius"/>
    </source>
</evidence>
<reference evidence="2 3" key="1">
    <citation type="submission" date="2019-02" db="EMBL/GenBank/DDBJ databases">
        <title>Genome sequencing of the rare red list fungi Phellinidium pouzarii.</title>
        <authorList>
            <person name="Buettner E."/>
            <person name="Kellner H."/>
        </authorList>
    </citation>
    <scope>NUCLEOTIDE SEQUENCE [LARGE SCALE GENOMIC DNA]</scope>
    <source>
        <strain evidence="2 3">DSM 108285</strain>
    </source>
</reference>
<dbReference type="AlphaFoldDB" id="A0A4S4KZE2"/>
<sequence>MENIADWHNSLHQNLHSVLSFFENAWPHIVPPLLVIAVEAPLSLRTWLAVQDTPQPDVLAACNMQSKQNRIEKSFGSEALSSILESFRRYSLTHIAPTYLLIVAILGTYLQCALDMPSRQMAVFDSLTIAPLLIYSTTRFLRLILHTPYAVHYLDPYIVSKRRPNVRLPLACTPALASLFISYRAVFKDDNICTAIVHATLLHALVSSDVASTKSFRSMVLYSVTNVATILALVVLFFTPFSPGYLSVSLLSQASNFGVYDDGVNIVGPDVNVAATRWPLFALTVLWNIFPTELAALCFRFDYGLAQQRAPAIPATSAQPYMYVDADDDAVGPIFLGGDETEPFLHHGMQPGSPSLDLSFDPASASEAAAYTLQRPSTRLAARHPRFGPKRFYHYALLALSLSSLSLLFLASLSAPSHFPSSPYASAAAHVVQYVGPLLPLVTMPFAVL</sequence>
<evidence type="ECO:0000313" key="2">
    <source>
        <dbReference type="EMBL" id="THH04077.1"/>
    </source>
</evidence>
<feature type="transmembrane region" description="Helical" evidence="1">
    <location>
        <begin position="90"/>
        <end position="110"/>
    </location>
</feature>
<feature type="non-terminal residue" evidence="2">
    <location>
        <position position="449"/>
    </location>
</feature>
<dbReference type="EMBL" id="SGPK01000379">
    <property type="protein sequence ID" value="THH04077.1"/>
    <property type="molecule type" value="Genomic_DNA"/>
</dbReference>
<keyword evidence="1" id="KW-0812">Transmembrane</keyword>
<feature type="transmembrane region" description="Helical" evidence="1">
    <location>
        <begin position="219"/>
        <end position="241"/>
    </location>
</feature>
<feature type="transmembrane region" description="Helical" evidence="1">
    <location>
        <begin position="392"/>
        <end position="415"/>
    </location>
</feature>
<gene>
    <name evidence="2" type="ORF">EW145_g5789</name>
</gene>
<evidence type="ECO:0000313" key="3">
    <source>
        <dbReference type="Proteomes" id="UP000308199"/>
    </source>
</evidence>
<keyword evidence="1" id="KW-1133">Transmembrane helix</keyword>
<keyword evidence="3" id="KW-1185">Reference proteome</keyword>
<comment type="caution">
    <text evidence="2">The sequence shown here is derived from an EMBL/GenBank/DDBJ whole genome shotgun (WGS) entry which is preliminary data.</text>
</comment>
<protein>
    <submittedName>
        <fullName evidence="2">Uncharacterized protein</fullName>
    </submittedName>
</protein>
<proteinExistence type="predicted"/>
<keyword evidence="1" id="KW-0472">Membrane</keyword>
<accession>A0A4S4KZE2</accession>
<dbReference type="OrthoDB" id="3264090at2759"/>
<dbReference type="Proteomes" id="UP000308199">
    <property type="component" value="Unassembled WGS sequence"/>
</dbReference>